<dbReference type="InterPro" id="IPR036909">
    <property type="entry name" value="Cyt_c-like_dom_sf"/>
</dbReference>
<dbReference type="RefSeq" id="WP_168105846.1">
    <property type="nucleotide sequence ID" value="NZ_VTOX01000001.1"/>
</dbReference>
<feature type="domain" description="Cytochrome c" evidence="8">
    <location>
        <begin position="23"/>
        <end position="108"/>
    </location>
</feature>
<evidence type="ECO:0000313" key="10">
    <source>
        <dbReference type="Proteomes" id="UP000521868"/>
    </source>
</evidence>
<reference evidence="9 10" key="1">
    <citation type="journal article" date="2020" name="Nature">
        <title>Bacterial chemolithoautotrophy via manganese oxidation.</title>
        <authorList>
            <person name="Yu H."/>
            <person name="Leadbetter J.R."/>
        </authorList>
    </citation>
    <scope>NUCLEOTIDE SEQUENCE [LARGE SCALE GENOMIC DNA]</scope>
    <source>
        <strain evidence="9 10">RBP-1</strain>
    </source>
</reference>
<comment type="caution">
    <text evidence="9">The sequence shown here is derived from an EMBL/GenBank/DDBJ whole genome shotgun (WGS) entry which is preliminary data.</text>
</comment>
<dbReference type="GO" id="GO:0009055">
    <property type="term" value="F:electron transfer activity"/>
    <property type="evidence" value="ECO:0007669"/>
    <property type="project" value="InterPro"/>
</dbReference>
<evidence type="ECO:0000256" key="6">
    <source>
        <dbReference type="PIRSR" id="PIRSR602324-1"/>
    </source>
</evidence>
<keyword evidence="3 6" id="KW-0479">Metal-binding</keyword>
<dbReference type="Gene3D" id="1.10.760.10">
    <property type="entry name" value="Cytochrome c-like domain"/>
    <property type="match status" value="1"/>
</dbReference>
<keyword evidence="4" id="KW-0249">Electron transport</keyword>
<evidence type="ECO:0000256" key="3">
    <source>
        <dbReference type="ARBA" id="ARBA00022723"/>
    </source>
</evidence>
<feature type="chain" id="PRO_5031189725" evidence="7">
    <location>
        <begin position="23"/>
        <end position="108"/>
    </location>
</feature>
<dbReference type="InterPro" id="IPR009056">
    <property type="entry name" value="Cyt_c-like_dom"/>
</dbReference>
<organism evidence="9 10">
    <name type="scientific">Ramlibacter lithotrophicus</name>
    <dbReference type="NCBI Taxonomy" id="2606681"/>
    <lineage>
        <taxon>Bacteria</taxon>
        <taxon>Pseudomonadati</taxon>
        <taxon>Pseudomonadota</taxon>
        <taxon>Betaproteobacteria</taxon>
        <taxon>Burkholderiales</taxon>
        <taxon>Comamonadaceae</taxon>
        <taxon>Ramlibacter</taxon>
    </lineage>
</organism>
<gene>
    <name evidence="9" type="ORF">RAMLITH_03040</name>
</gene>
<evidence type="ECO:0000256" key="2">
    <source>
        <dbReference type="ARBA" id="ARBA00022617"/>
    </source>
</evidence>
<dbReference type="AlphaFoldDB" id="A0A7X6DCR4"/>
<keyword evidence="1" id="KW-0813">Transport</keyword>
<feature type="binding site" description="covalent" evidence="6">
    <location>
        <position position="41"/>
    </location>
    <ligand>
        <name>heme c</name>
        <dbReference type="ChEBI" id="CHEBI:61717"/>
    </ligand>
</feature>
<evidence type="ECO:0000256" key="4">
    <source>
        <dbReference type="ARBA" id="ARBA00022982"/>
    </source>
</evidence>
<dbReference type="EMBL" id="VTOX01000001">
    <property type="protein sequence ID" value="NKE64785.1"/>
    <property type="molecule type" value="Genomic_DNA"/>
</dbReference>
<accession>A0A7X6DCR4</accession>
<dbReference type="Pfam" id="PF00034">
    <property type="entry name" value="Cytochrom_C"/>
    <property type="match status" value="1"/>
</dbReference>
<evidence type="ECO:0000256" key="7">
    <source>
        <dbReference type="SAM" id="SignalP"/>
    </source>
</evidence>
<evidence type="ECO:0000313" key="9">
    <source>
        <dbReference type="EMBL" id="NKE64785.1"/>
    </source>
</evidence>
<keyword evidence="2 6" id="KW-0349">Heme</keyword>
<dbReference type="PRINTS" id="PR00606">
    <property type="entry name" value="CYTCHROMECID"/>
</dbReference>
<protein>
    <submittedName>
        <fullName evidence="9">Cytochrome C</fullName>
    </submittedName>
</protein>
<sequence length="108" mass="11676">MKTMSIATLLLTGAFLALPASAQDADAVQAMLKKEGCTKCHSVDKSKKGPAYQKVAAKYKGKADAQQKLEQFLTTSPKVKFDDGSEEEHKALKDKGATGNFIKWVLSL</sequence>
<feature type="binding site" description="covalent" evidence="6">
    <location>
        <position position="37"/>
    </location>
    <ligand>
        <name>heme c</name>
        <dbReference type="ChEBI" id="CHEBI:61717"/>
    </ligand>
</feature>
<keyword evidence="7" id="KW-0732">Signal</keyword>
<dbReference type="GO" id="GO:0005506">
    <property type="term" value="F:iron ion binding"/>
    <property type="evidence" value="ECO:0007669"/>
    <property type="project" value="InterPro"/>
</dbReference>
<feature type="signal peptide" evidence="7">
    <location>
        <begin position="1"/>
        <end position="22"/>
    </location>
</feature>
<proteinExistence type="predicted"/>
<evidence type="ECO:0000259" key="8">
    <source>
        <dbReference type="PROSITE" id="PS51007"/>
    </source>
</evidence>
<keyword evidence="10" id="KW-1185">Reference proteome</keyword>
<dbReference type="InterPro" id="IPR002324">
    <property type="entry name" value="Cyt_c_ID"/>
</dbReference>
<dbReference type="SUPFAM" id="SSF46626">
    <property type="entry name" value="Cytochrome c"/>
    <property type="match status" value="1"/>
</dbReference>
<keyword evidence="5 6" id="KW-0408">Iron</keyword>
<name>A0A7X6DCR4_9BURK</name>
<evidence type="ECO:0000256" key="1">
    <source>
        <dbReference type="ARBA" id="ARBA00022448"/>
    </source>
</evidence>
<dbReference type="PROSITE" id="PS51007">
    <property type="entry name" value="CYTC"/>
    <property type="match status" value="1"/>
</dbReference>
<dbReference type="GO" id="GO:0020037">
    <property type="term" value="F:heme binding"/>
    <property type="evidence" value="ECO:0007669"/>
    <property type="project" value="InterPro"/>
</dbReference>
<evidence type="ECO:0000256" key="5">
    <source>
        <dbReference type="ARBA" id="ARBA00023004"/>
    </source>
</evidence>
<dbReference type="Proteomes" id="UP000521868">
    <property type="component" value="Unassembled WGS sequence"/>
</dbReference>
<comment type="PTM">
    <text evidence="6">Binds 1 heme c group covalently per subunit.</text>
</comment>